<dbReference type="InterPro" id="IPR008928">
    <property type="entry name" value="6-hairpin_glycosidase_sf"/>
</dbReference>
<dbReference type="AlphaFoldDB" id="A0A8J6G556"/>
<comment type="function">
    <text evidence="1">Phosphorylase b kinase catalyzes the phosphorylation of serine in certain substrates, including troponin I. The alpha chain may bind calmodulin.</text>
</comment>
<comment type="similarity">
    <text evidence="4 15">Belongs to the phosphorylase b kinase regulatory chain family.</text>
</comment>
<dbReference type="Gene3D" id="1.50.10.10">
    <property type="match status" value="1"/>
</dbReference>
<protein>
    <recommendedName>
        <fullName evidence="15">Phosphorylase b kinase regulatory subunit</fullName>
    </recommendedName>
</protein>
<dbReference type="GO" id="GO:0005516">
    <property type="term" value="F:calmodulin binding"/>
    <property type="evidence" value="ECO:0007669"/>
    <property type="project" value="UniProtKB-KW"/>
</dbReference>
<evidence type="ECO:0000256" key="5">
    <source>
        <dbReference type="ARBA" id="ARBA00022475"/>
    </source>
</evidence>
<dbReference type="UniPathway" id="UPA00163"/>
<proteinExistence type="inferred from homology"/>
<keyword evidence="11 14" id="KW-0449">Lipoprotein</keyword>
<dbReference type="Pfam" id="PF19292">
    <property type="entry name" value="KPBB_C"/>
    <property type="match status" value="1"/>
</dbReference>
<dbReference type="Proteomes" id="UP000710432">
    <property type="component" value="Unassembled WGS sequence"/>
</dbReference>
<keyword evidence="8 15" id="KW-0112">Calmodulin-binding</keyword>
<dbReference type="GO" id="GO:0005977">
    <property type="term" value="P:glycogen metabolic process"/>
    <property type="evidence" value="ECO:0007669"/>
    <property type="project" value="UniProtKB-UniPathway"/>
</dbReference>
<evidence type="ECO:0000256" key="6">
    <source>
        <dbReference type="ARBA" id="ARBA00022553"/>
    </source>
</evidence>
<accession>A0A8J6G556</accession>
<feature type="domain" description="Phosphorylase b kinase regulatory subunit alpha/beta C-terminal" evidence="17">
    <location>
        <begin position="992"/>
        <end position="1047"/>
    </location>
</feature>
<evidence type="ECO:0000313" key="19">
    <source>
        <dbReference type="Proteomes" id="UP000710432"/>
    </source>
</evidence>
<evidence type="ECO:0000256" key="11">
    <source>
        <dbReference type="ARBA" id="ARBA00023288"/>
    </source>
</evidence>
<evidence type="ECO:0000256" key="12">
    <source>
        <dbReference type="ARBA" id="ARBA00023289"/>
    </source>
</evidence>
<comment type="PTM">
    <text evidence="14">Although the final Cys may be farnesylated, the terminal tripeptide is probably not removed, and the C-terminus is not methylated.</text>
</comment>
<evidence type="ECO:0000259" key="17">
    <source>
        <dbReference type="Pfam" id="PF19292"/>
    </source>
</evidence>
<keyword evidence="7 15" id="KW-0321">Glycogen metabolism</keyword>
<comment type="caution">
    <text evidence="18">The sequence shown here is derived from an EMBL/GenBank/DDBJ whole genome shotgun (WGS) entry which is preliminary data.</text>
</comment>
<keyword evidence="9 15" id="KW-0472">Membrane</keyword>
<dbReference type="Pfam" id="PF00723">
    <property type="entry name" value="Glyco_hydro_15"/>
    <property type="match status" value="1"/>
</dbReference>
<reference evidence="18" key="1">
    <citation type="submission" date="2020-03" db="EMBL/GenBank/DDBJ databases">
        <title>Studies in the Genomics of Life Span.</title>
        <authorList>
            <person name="Glass D."/>
        </authorList>
    </citation>
    <scope>NUCLEOTIDE SEQUENCE</scope>
    <source>
        <strain evidence="18">LTLLF</strain>
        <tissue evidence="18">Muscle</tissue>
    </source>
</reference>
<evidence type="ECO:0000259" key="16">
    <source>
        <dbReference type="Pfam" id="PF00723"/>
    </source>
</evidence>
<sequence>MRSRSNSGVRLDGYARLVHQTILCHQNPVTGLLPASYDQKDAWVRDNVYSILAVWGLGLAYRKNADRDEDKAKAYELEQSVVKLMRGLLHCMIRQVDKVESFKYSQSTKDSLHAKYNTKTCATVVGDDQWGHLQLDATSVYLLFLAQMTASGLHIIHSLDEVNFIQNLVFYIEAAYKTADFGIWERGDKTNQGISELNASSVGMAKAALEALDELDLFGVKGGPQSVIHVLADEVQHCQSILNSLLPRASTSKEVDASLLSVISFPAFAVEDSHLVELTKQEIITKLQGRYGCCRFLRDGYKTPKEDPNRLYYEPAELKLFENIECEWPLFWTYFILDGVFSGNAEQVQEYREALDAVLIKGKNGVPLLPELYSVDEEYQNPHSVDRVPMGKLPHMWGQSLYILGSLMAEGFLAPGEIDPLNRRFSTVPKPDVVVQVSILAETEEIKAILKDKGIDVETIAEVYPIRVQPARILSHIYSSLGCNSRMKLSGRPYRFMGVLGTSKLYDIRKTVFTFTPQFIDQQQFYLALDNQMIVEMLRTDLSYLCSRWRMTGQPTITFPISHTMLEEDGTSLNSSILAALRKMQDGYFGGARIQTGKLSEFLTTSCCTHLSFMDPGPEGKLYNEDYDEDYDELESGNWIMDSYDSTSNARCGDEVARYLDHLLAHTVPHPKLAPTSQKGGLDRFRAAVQTTCDLMSLVTKAKELHVQNVHMYLPTKLFQPSRPSFNLLDSPQSPQENQVPSVRVEVHLPRDKSGEVDFQSLVSQLKETSSLQEQADILYMLYSMKGPDWDTELYEERGATVRELLSELYGKVGEIRHWGLIRYISGILRKKVEALDEACTDLLSYQKHLTVGLPPEPREKTISAPLPYEALTKLIDEASEGDMSISILTQEIMVYLAMYMRTQPGLFAEMFRLRIGLIIQVMATELAHSLRCSAEEATEGLMNLSPSAMKNLLHHILSGKEFGVERSVRPIDSNVSPAISIHEIGAVGATKTERTGIMQLKSEIKQMTPGEIKFSVHVESVLNRVPQPEYRQLLVEAILVLTMLADIEIHSIGSIIAVEKIVHIANDLFLQEQKTLGADDVMLAKDPASGICTLLYDSAPSGRFGTMTYLSKAAATYVQEFLPHSLCAMQ</sequence>
<dbReference type="InterPro" id="IPR045583">
    <property type="entry name" value="KPBA/B_C"/>
</dbReference>
<evidence type="ECO:0000256" key="1">
    <source>
        <dbReference type="ARBA" id="ARBA00002837"/>
    </source>
</evidence>
<comment type="subunit">
    <text evidence="13 15">Hexadecamer of 4 heterotetramers, each composed of alpha, beta, gamma, and delta subunits. Alpha (PHKA1 or PHKA2) and beta (PHKB) are regulatory subunits, gamma (PHKG1 or PHKG2) is the catalytic subunit, and delta is calmodulin.</text>
</comment>
<evidence type="ECO:0000313" key="18">
    <source>
        <dbReference type="EMBL" id="KAH0504642.1"/>
    </source>
</evidence>
<dbReference type="InterPro" id="IPR011613">
    <property type="entry name" value="GH15-like"/>
</dbReference>
<evidence type="ECO:0000256" key="9">
    <source>
        <dbReference type="ARBA" id="ARBA00023136"/>
    </source>
</evidence>
<evidence type="ECO:0000256" key="14">
    <source>
        <dbReference type="PIRSR" id="PIRSR608734-50"/>
    </source>
</evidence>
<dbReference type="FunFam" id="1.50.10.10:FF:000004">
    <property type="entry name" value="Phosphorylase b kinase regulatory subunit"/>
    <property type="match status" value="1"/>
</dbReference>
<evidence type="ECO:0000256" key="13">
    <source>
        <dbReference type="ARBA" id="ARBA00025890"/>
    </source>
</evidence>
<dbReference type="EMBL" id="JAATJU010024957">
    <property type="protein sequence ID" value="KAH0504642.1"/>
    <property type="molecule type" value="Genomic_DNA"/>
</dbReference>
<evidence type="ECO:0000256" key="7">
    <source>
        <dbReference type="ARBA" id="ARBA00022600"/>
    </source>
</evidence>
<evidence type="ECO:0000256" key="8">
    <source>
        <dbReference type="ARBA" id="ARBA00022860"/>
    </source>
</evidence>
<name>A0A8J6G556_MICOH</name>
<keyword evidence="6" id="KW-0597">Phosphoprotein</keyword>
<dbReference type="InterPro" id="IPR012341">
    <property type="entry name" value="6hp_glycosidase-like_sf"/>
</dbReference>
<dbReference type="InterPro" id="IPR008734">
    <property type="entry name" value="PHK_A/B_su"/>
</dbReference>
<organism evidence="18 19">
    <name type="scientific">Microtus ochrogaster</name>
    <name type="common">Prairie vole</name>
    <dbReference type="NCBI Taxonomy" id="79684"/>
    <lineage>
        <taxon>Eukaryota</taxon>
        <taxon>Metazoa</taxon>
        <taxon>Chordata</taxon>
        <taxon>Craniata</taxon>
        <taxon>Vertebrata</taxon>
        <taxon>Euteleostomi</taxon>
        <taxon>Mammalia</taxon>
        <taxon>Eutheria</taxon>
        <taxon>Euarchontoglires</taxon>
        <taxon>Glires</taxon>
        <taxon>Rodentia</taxon>
        <taxon>Myomorpha</taxon>
        <taxon>Muroidea</taxon>
        <taxon>Cricetidae</taxon>
        <taxon>Arvicolinae</taxon>
        <taxon>Microtus</taxon>
    </lineage>
</organism>
<keyword evidence="10 15" id="KW-0119">Carbohydrate metabolism</keyword>
<dbReference type="GO" id="GO:0005964">
    <property type="term" value="C:phosphorylase kinase complex"/>
    <property type="evidence" value="ECO:0007669"/>
    <property type="project" value="UniProtKB-ARBA"/>
</dbReference>
<keyword evidence="12 14" id="KW-0636">Prenylation</keyword>
<dbReference type="PANTHER" id="PTHR10749:SF4">
    <property type="entry name" value="PHOSPHORYLASE B KINASE REGULATORY SUBUNIT ALPHA, SKELETAL MUSCLE ISOFORM"/>
    <property type="match status" value="1"/>
</dbReference>
<evidence type="ECO:0000256" key="15">
    <source>
        <dbReference type="RuleBase" id="RU364123"/>
    </source>
</evidence>
<keyword evidence="5 15" id="KW-1003">Cell membrane</keyword>
<evidence type="ECO:0000256" key="10">
    <source>
        <dbReference type="ARBA" id="ARBA00023277"/>
    </source>
</evidence>
<evidence type="ECO:0000256" key="3">
    <source>
        <dbReference type="ARBA" id="ARBA00005131"/>
    </source>
</evidence>
<gene>
    <name evidence="18" type="ORF">LTLLF_182715</name>
</gene>
<evidence type="ECO:0000256" key="2">
    <source>
        <dbReference type="ARBA" id="ARBA00004342"/>
    </source>
</evidence>
<comment type="pathway">
    <text evidence="3 15">Glycan biosynthesis; glycogen metabolism.</text>
</comment>
<evidence type="ECO:0000256" key="4">
    <source>
        <dbReference type="ARBA" id="ARBA00007128"/>
    </source>
</evidence>
<feature type="domain" description="GH15-like" evidence="16">
    <location>
        <begin position="8"/>
        <end position="917"/>
    </location>
</feature>
<feature type="lipid moiety-binding region" description="S-farnesyl cysteine" evidence="14">
    <location>
        <position position="1128"/>
    </location>
</feature>
<comment type="subcellular location">
    <subcellularLocation>
        <location evidence="2 15">Cell membrane</location>
        <topology evidence="2 15">Lipid-anchor</topology>
        <orientation evidence="2 15">Cytoplasmic side</orientation>
    </subcellularLocation>
</comment>
<dbReference type="PANTHER" id="PTHR10749">
    <property type="entry name" value="PHOSPHORYLASE B KINASE REGULATORY SUBUNIT"/>
    <property type="match status" value="1"/>
</dbReference>
<dbReference type="GO" id="GO:0005886">
    <property type="term" value="C:plasma membrane"/>
    <property type="evidence" value="ECO:0007669"/>
    <property type="project" value="UniProtKB-SubCell"/>
</dbReference>
<dbReference type="SUPFAM" id="SSF48208">
    <property type="entry name" value="Six-hairpin glycosidases"/>
    <property type="match status" value="1"/>
</dbReference>